<reference evidence="2" key="1">
    <citation type="submission" date="2019-11" db="EMBL/GenBank/DDBJ databases">
        <title>Bipolaris sorokiniana Genome sequencing.</title>
        <authorList>
            <person name="Wang H."/>
        </authorList>
    </citation>
    <scope>NUCLEOTIDE SEQUENCE</scope>
</reference>
<accession>A0A8H6DVF3</accession>
<proteinExistence type="predicted"/>
<evidence type="ECO:0000256" key="1">
    <source>
        <dbReference type="SAM" id="MobiDB-lite"/>
    </source>
</evidence>
<feature type="region of interest" description="Disordered" evidence="1">
    <location>
        <begin position="31"/>
        <end position="59"/>
    </location>
</feature>
<dbReference type="Proteomes" id="UP000624244">
    <property type="component" value="Unassembled WGS sequence"/>
</dbReference>
<dbReference type="EMBL" id="WNKQ01000009">
    <property type="protein sequence ID" value="KAF5849389.1"/>
    <property type="molecule type" value="Genomic_DNA"/>
</dbReference>
<dbReference type="AlphaFoldDB" id="A0A8H6DVF3"/>
<sequence>MESARDRRANFVASMVDKGCRAAHLQSRAGDERQEGWKLDGVANQGTRVPGARRRLMSD</sequence>
<evidence type="ECO:0000313" key="3">
    <source>
        <dbReference type="Proteomes" id="UP000624244"/>
    </source>
</evidence>
<name>A0A8H6DVF3_COCSA</name>
<protein>
    <submittedName>
        <fullName evidence="2">Uncharacterized protein</fullName>
    </submittedName>
</protein>
<comment type="caution">
    <text evidence="2">The sequence shown here is derived from an EMBL/GenBank/DDBJ whole genome shotgun (WGS) entry which is preliminary data.</text>
</comment>
<gene>
    <name evidence="2" type="ORF">GGP41_006303</name>
</gene>
<organism evidence="2 3">
    <name type="scientific">Cochliobolus sativus</name>
    <name type="common">Common root rot and spot blotch fungus</name>
    <name type="synonym">Bipolaris sorokiniana</name>
    <dbReference type="NCBI Taxonomy" id="45130"/>
    <lineage>
        <taxon>Eukaryota</taxon>
        <taxon>Fungi</taxon>
        <taxon>Dikarya</taxon>
        <taxon>Ascomycota</taxon>
        <taxon>Pezizomycotina</taxon>
        <taxon>Dothideomycetes</taxon>
        <taxon>Pleosporomycetidae</taxon>
        <taxon>Pleosporales</taxon>
        <taxon>Pleosporineae</taxon>
        <taxon>Pleosporaceae</taxon>
        <taxon>Bipolaris</taxon>
    </lineage>
</organism>
<evidence type="ECO:0000313" key="2">
    <source>
        <dbReference type="EMBL" id="KAF5849389.1"/>
    </source>
</evidence>